<dbReference type="InterPro" id="IPR008929">
    <property type="entry name" value="Chondroitin_lyas"/>
</dbReference>
<proteinExistence type="predicted"/>
<comment type="caution">
    <text evidence="7">The sequence shown here is derived from an EMBL/GenBank/DDBJ whole genome shotgun (WGS) entry which is preliminary data.</text>
</comment>
<comment type="subcellular location">
    <subcellularLocation>
        <location evidence="1">Periplasm</location>
    </subcellularLocation>
</comment>
<evidence type="ECO:0000256" key="2">
    <source>
        <dbReference type="ARBA" id="ARBA00022729"/>
    </source>
</evidence>
<evidence type="ECO:0000256" key="4">
    <source>
        <dbReference type="ARBA" id="ARBA00023239"/>
    </source>
</evidence>
<evidence type="ECO:0000313" key="7">
    <source>
        <dbReference type="EMBL" id="MDO1445125.1"/>
    </source>
</evidence>
<dbReference type="Proteomes" id="UP001168528">
    <property type="component" value="Unassembled WGS sequence"/>
</dbReference>
<organism evidence="7 8">
    <name type="scientific">Rhodocytophaga aerolata</name>
    <dbReference type="NCBI Taxonomy" id="455078"/>
    <lineage>
        <taxon>Bacteria</taxon>
        <taxon>Pseudomonadati</taxon>
        <taxon>Bacteroidota</taxon>
        <taxon>Cytophagia</taxon>
        <taxon>Cytophagales</taxon>
        <taxon>Rhodocytophagaceae</taxon>
        <taxon>Rhodocytophaga</taxon>
    </lineage>
</organism>
<sequence>MNPVKQTSHLIQNMGWRGFIFRATYEFRRKSGLLKSGYPTKVKVEKFTDLAGWKRTGGKFFFPSKEDIKKFDVLTDEARIQLKKEFTDIEQGKIRFFNGLVMDLGRDYDWLTNPETGYKYDINKHWTKIKDFDPASGDIKYVWEKSRFSYLYTIIRYDFHYGIDQSAFVLNEITSWIDKNPLNFGPNYMSSQEIALRLLNWTFALYYYKNSPQLTEETFQKIIHSLYWQAKHIEKNIDFSRIAVRNNHAISECAAIYLIGWLYPFFPESTQWQENGKEWLEEEGLYQVYTDGSFLQFSMNYHRIVVQLFTWIFYLGKKNGDIFSIELNKRLKTSVEFLYQHQDVSTGHMPNYGANDGSLFFPLNSCEYRDFRPQLNAFYNYFYQKTLYGAGIWNEDLMWYGYVPTYTNHVQAEQKSKAYKVGGFFVLRDAQKFAFIRCGSHKDRPSQADNLHVDIWLNGKNIIRDAGTYKYNASPEDTKFFMGTASHNTIQLNDYDQMLKGGRFIWYHWSQALDVDIFEQADANTFQGKAQVYGHVHPEIIHFRKVKQYKNEIKWKIEDIIQFPAEAKLPQFTKKQIWNISPDFFDLGFTITTRDQFGKEVEPIIQDAFYSTTYGVKEPSKQIIFESSSDFLQTVIEQKATATAEQKGMVAAAAAG</sequence>
<evidence type="ECO:0000256" key="1">
    <source>
        <dbReference type="ARBA" id="ARBA00004418"/>
    </source>
</evidence>
<feature type="domain" description="Heparin-sulfate lyase N-terminal" evidence="6">
    <location>
        <begin position="171"/>
        <end position="321"/>
    </location>
</feature>
<dbReference type="InterPro" id="IPR031680">
    <property type="entry name" value="Hepar_II_III_N"/>
</dbReference>
<dbReference type="EMBL" id="JAUKPO010000001">
    <property type="protein sequence ID" value="MDO1445125.1"/>
    <property type="molecule type" value="Genomic_DNA"/>
</dbReference>
<name>A0ABT8QZ54_9BACT</name>
<dbReference type="Gene3D" id="1.50.10.100">
    <property type="entry name" value="Chondroitin AC/alginate lyase"/>
    <property type="match status" value="1"/>
</dbReference>
<dbReference type="Pfam" id="PF16889">
    <property type="entry name" value="Hepar_II_III_N"/>
    <property type="match status" value="1"/>
</dbReference>
<dbReference type="Pfam" id="PF07940">
    <property type="entry name" value="Hepar_II_III_C"/>
    <property type="match status" value="1"/>
</dbReference>
<keyword evidence="8" id="KW-1185">Reference proteome</keyword>
<dbReference type="SUPFAM" id="SSF48230">
    <property type="entry name" value="Chondroitin AC/alginate lyase"/>
    <property type="match status" value="1"/>
</dbReference>
<keyword evidence="2" id="KW-0732">Signal</keyword>
<protein>
    <submittedName>
        <fullName evidence="7">Alginate lyase family protein</fullName>
    </submittedName>
</protein>
<gene>
    <name evidence="7" type="ORF">Q0590_02630</name>
</gene>
<evidence type="ECO:0000259" key="5">
    <source>
        <dbReference type="Pfam" id="PF07940"/>
    </source>
</evidence>
<feature type="domain" description="Heparinase II/III-like C-terminal" evidence="5">
    <location>
        <begin position="415"/>
        <end position="627"/>
    </location>
</feature>
<keyword evidence="4 7" id="KW-0456">Lyase</keyword>
<dbReference type="RefSeq" id="WP_302035919.1">
    <property type="nucleotide sequence ID" value="NZ_JAUKPO010000001.1"/>
</dbReference>
<dbReference type="Gene3D" id="2.70.98.70">
    <property type="match status" value="1"/>
</dbReference>
<accession>A0ABT8QZ54</accession>
<dbReference type="GO" id="GO:0016829">
    <property type="term" value="F:lyase activity"/>
    <property type="evidence" value="ECO:0007669"/>
    <property type="project" value="UniProtKB-KW"/>
</dbReference>
<dbReference type="InterPro" id="IPR012480">
    <property type="entry name" value="Hepar_II_III_C"/>
</dbReference>
<evidence type="ECO:0000259" key="6">
    <source>
        <dbReference type="Pfam" id="PF16889"/>
    </source>
</evidence>
<dbReference type="PANTHER" id="PTHR39210:SF1">
    <property type="entry name" value="HEPARIN-SULFATE LYASE"/>
    <property type="match status" value="1"/>
</dbReference>
<evidence type="ECO:0000313" key="8">
    <source>
        <dbReference type="Proteomes" id="UP001168528"/>
    </source>
</evidence>
<reference evidence="7" key="1">
    <citation type="submission" date="2023-07" db="EMBL/GenBank/DDBJ databases">
        <title>The genome sequence of Rhodocytophaga aerolata KACC 12507.</title>
        <authorList>
            <person name="Zhang X."/>
        </authorList>
    </citation>
    <scope>NUCLEOTIDE SEQUENCE</scope>
    <source>
        <strain evidence="7">KACC 12507</strain>
    </source>
</reference>
<dbReference type="PANTHER" id="PTHR39210">
    <property type="entry name" value="HEPARIN-SULFATE LYASE"/>
    <property type="match status" value="1"/>
</dbReference>
<keyword evidence="3" id="KW-0574">Periplasm</keyword>
<evidence type="ECO:0000256" key="3">
    <source>
        <dbReference type="ARBA" id="ARBA00022764"/>
    </source>
</evidence>